<protein>
    <submittedName>
        <fullName evidence="2">Uncharacterized protein</fullName>
    </submittedName>
</protein>
<feature type="compositionally biased region" description="Basic and acidic residues" evidence="1">
    <location>
        <begin position="476"/>
        <end position="493"/>
    </location>
</feature>
<evidence type="ECO:0000313" key="3">
    <source>
        <dbReference type="Proteomes" id="UP000307440"/>
    </source>
</evidence>
<feature type="compositionally biased region" description="Polar residues" evidence="1">
    <location>
        <begin position="325"/>
        <end position="357"/>
    </location>
</feature>
<feature type="compositionally biased region" description="Low complexity" evidence="1">
    <location>
        <begin position="391"/>
        <end position="401"/>
    </location>
</feature>
<dbReference type="AlphaFoldDB" id="A0A5C3KIL1"/>
<feature type="compositionally biased region" description="Polar residues" evidence="1">
    <location>
        <begin position="7"/>
        <end position="27"/>
    </location>
</feature>
<accession>A0A5C3KIL1</accession>
<feature type="region of interest" description="Disordered" evidence="1">
    <location>
        <begin position="211"/>
        <end position="305"/>
    </location>
</feature>
<gene>
    <name evidence="2" type="ORF">FA15DRAFT_674165</name>
</gene>
<name>A0A5C3KIL1_COPMA</name>
<dbReference type="Proteomes" id="UP000307440">
    <property type="component" value="Unassembled WGS sequence"/>
</dbReference>
<feature type="compositionally biased region" description="Polar residues" evidence="1">
    <location>
        <begin position="98"/>
        <end position="108"/>
    </location>
</feature>
<feature type="region of interest" description="Disordered" evidence="1">
    <location>
        <begin position="325"/>
        <end position="435"/>
    </location>
</feature>
<feature type="compositionally biased region" description="Basic and acidic residues" evidence="1">
    <location>
        <begin position="457"/>
        <end position="466"/>
    </location>
</feature>
<feature type="compositionally biased region" description="Low complexity" evidence="1">
    <location>
        <begin position="362"/>
        <end position="371"/>
    </location>
</feature>
<feature type="region of interest" description="Disordered" evidence="1">
    <location>
        <begin position="1"/>
        <end position="108"/>
    </location>
</feature>
<feature type="compositionally biased region" description="Low complexity" evidence="1">
    <location>
        <begin position="494"/>
        <end position="507"/>
    </location>
</feature>
<dbReference type="EMBL" id="ML210327">
    <property type="protein sequence ID" value="TFK19725.1"/>
    <property type="molecule type" value="Genomic_DNA"/>
</dbReference>
<feature type="compositionally biased region" description="Low complexity" evidence="1">
    <location>
        <begin position="126"/>
        <end position="137"/>
    </location>
</feature>
<evidence type="ECO:0000313" key="2">
    <source>
        <dbReference type="EMBL" id="TFK19725.1"/>
    </source>
</evidence>
<organism evidence="2 3">
    <name type="scientific">Coprinopsis marcescibilis</name>
    <name type="common">Agaric fungus</name>
    <name type="synonym">Psathyrella marcescibilis</name>
    <dbReference type="NCBI Taxonomy" id="230819"/>
    <lineage>
        <taxon>Eukaryota</taxon>
        <taxon>Fungi</taxon>
        <taxon>Dikarya</taxon>
        <taxon>Basidiomycota</taxon>
        <taxon>Agaricomycotina</taxon>
        <taxon>Agaricomycetes</taxon>
        <taxon>Agaricomycetidae</taxon>
        <taxon>Agaricales</taxon>
        <taxon>Agaricineae</taxon>
        <taxon>Psathyrellaceae</taxon>
        <taxon>Coprinopsis</taxon>
    </lineage>
</organism>
<feature type="compositionally biased region" description="Basic and acidic residues" evidence="1">
    <location>
        <begin position="291"/>
        <end position="305"/>
    </location>
</feature>
<keyword evidence="3" id="KW-1185">Reference proteome</keyword>
<feature type="region of interest" description="Disordered" evidence="1">
    <location>
        <begin position="457"/>
        <end position="517"/>
    </location>
</feature>
<reference evidence="2 3" key="1">
    <citation type="journal article" date="2019" name="Nat. Ecol. Evol.">
        <title>Megaphylogeny resolves global patterns of mushroom evolution.</title>
        <authorList>
            <person name="Varga T."/>
            <person name="Krizsan K."/>
            <person name="Foldi C."/>
            <person name="Dima B."/>
            <person name="Sanchez-Garcia M."/>
            <person name="Sanchez-Ramirez S."/>
            <person name="Szollosi G.J."/>
            <person name="Szarkandi J.G."/>
            <person name="Papp V."/>
            <person name="Albert L."/>
            <person name="Andreopoulos W."/>
            <person name="Angelini C."/>
            <person name="Antonin V."/>
            <person name="Barry K.W."/>
            <person name="Bougher N.L."/>
            <person name="Buchanan P."/>
            <person name="Buyck B."/>
            <person name="Bense V."/>
            <person name="Catcheside P."/>
            <person name="Chovatia M."/>
            <person name="Cooper J."/>
            <person name="Damon W."/>
            <person name="Desjardin D."/>
            <person name="Finy P."/>
            <person name="Geml J."/>
            <person name="Haridas S."/>
            <person name="Hughes K."/>
            <person name="Justo A."/>
            <person name="Karasinski D."/>
            <person name="Kautmanova I."/>
            <person name="Kiss B."/>
            <person name="Kocsube S."/>
            <person name="Kotiranta H."/>
            <person name="LaButti K.M."/>
            <person name="Lechner B.E."/>
            <person name="Liimatainen K."/>
            <person name="Lipzen A."/>
            <person name="Lukacs Z."/>
            <person name="Mihaltcheva S."/>
            <person name="Morgado L.N."/>
            <person name="Niskanen T."/>
            <person name="Noordeloos M.E."/>
            <person name="Ohm R.A."/>
            <person name="Ortiz-Santana B."/>
            <person name="Ovrebo C."/>
            <person name="Racz N."/>
            <person name="Riley R."/>
            <person name="Savchenko A."/>
            <person name="Shiryaev A."/>
            <person name="Soop K."/>
            <person name="Spirin V."/>
            <person name="Szebenyi C."/>
            <person name="Tomsovsky M."/>
            <person name="Tulloss R.E."/>
            <person name="Uehling J."/>
            <person name="Grigoriev I.V."/>
            <person name="Vagvolgyi C."/>
            <person name="Papp T."/>
            <person name="Martin F.M."/>
            <person name="Miettinen O."/>
            <person name="Hibbett D.S."/>
            <person name="Nagy L.G."/>
        </authorList>
    </citation>
    <scope>NUCLEOTIDE SEQUENCE [LARGE SCALE GENOMIC DNA]</scope>
    <source>
        <strain evidence="2 3">CBS 121175</strain>
    </source>
</reference>
<evidence type="ECO:0000256" key="1">
    <source>
        <dbReference type="SAM" id="MobiDB-lite"/>
    </source>
</evidence>
<proteinExistence type="predicted"/>
<feature type="region of interest" description="Disordered" evidence="1">
    <location>
        <begin position="122"/>
        <end position="142"/>
    </location>
</feature>
<feature type="compositionally biased region" description="Polar residues" evidence="1">
    <location>
        <begin position="241"/>
        <end position="276"/>
    </location>
</feature>
<sequence length="529" mass="57712">MLHGGYQQFSQSNPPVQDGYSFSQPFTNPYVYPPPGSHSSTTSRPEDPDKTTMEPGPQRANPGIIQNRDSSSNPIHPQVHGSGVSSQWLGPSGIGSGFTHTNRPSIPQSRAVIPLAQPQAGSVVNPSFGKPSSSSFSQAGQHGIDVSHQHTNRQFGSEGHGGTGMDSLDIDLRTWGSLNGVDVSAQLNQGQNVESSVNRGLEYQGQGSRVAGNYASHYGSRRGNSSRGEGSRRQNGAETWPSRSVWDTSSTARHQPSSHSNYGFDSFESPNRTEQPGISRVEEDVGTSGRSQDRGKRRKVDDTRDIESEMALIESFEAFLRQTDGSSSLGLSVPNPTFDQITDQNSTGVHTSHSNNPGRLPAATSSSYSSSKQKRRRSASPYRSDARRHSSAAASGEAGRAIPGTTADRSARPYPQQRTASPSHRPLNRDTRELEEKRAAWREHLDELFARRLQQAAERDLREKERAKLKRKNKEKKKEKENTEKTLTVDKEATITSDTTAGSTTSDDGARSVDLDTNFHPYKEGCIIA</sequence>
<feature type="compositionally biased region" description="Low complexity" evidence="1">
    <location>
        <begin position="221"/>
        <end position="236"/>
    </location>
</feature>